<dbReference type="RefSeq" id="WP_184675216.1">
    <property type="nucleotide sequence ID" value="NZ_BAABAI010000035.1"/>
</dbReference>
<dbReference type="AlphaFoldDB" id="A0A7W7TAH0"/>
<dbReference type="EMBL" id="JACHJS010000001">
    <property type="protein sequence ID" value="MBB4969520.1"/>
    <property type="molecule type" value="Genomic_DNA"/>
</dbReference>
<sequence length="131" mass="13490">MPRITTVILALLLCGACGTPEAAPQPPPRPSTSSSVPVPRVTAISVRPTTTTTTTTTADPPEPPVVVTTTARPVVARTTTVEPTPLPRPDPTVIALEGLPCGDEGAPGVDPTGRDLTCAPGTRGRLRWVEP</sequence>
<evidence type="ECO:0000313" key="3">
    <source>
        <dbReference type="EMBL" id="MBB4969520.1"/>
    </source>
</evidence>
<accession>A0A7W7TAH0</accession>
<feature type="region of interest" description="Disordered" evidence="1">
    <location>
        <begin position="20"/>
        <end position="92"/>
    </location>
</feature>
<feature type="chain" id="PRO_5030977842" evidence="2">
    <location>
        <begin position="23"/>
        <end position="131"/>
    </location>
</feature>
<evidence type="ECO:0000256" key="2">
    <source>
        <dbReference type="SAM" id="SignalP"/>
    </source>
</evidence>
<evidence type="ECO:0000313" key="4">
    <source>
        <dbReference type="Proteomes" id="UP000542674"/>
    </source>
</evidence>
<name>A0A7W7TAH0_9PSEU</name>
<comment type="caution">
    <text evidence="3">The sequence shown here is derived from an EMBL/GenBank/DDBJ whole genome shotgun (WGS) entry which is preliminary data.</text>
</comment>
<gene>
    <name evidence="3" type="ORF">F4559_006879</name>
</gene>
<reference evidence="3 4" key="1">
    <citation type="submission" date="2020-08" db="EMBL/GenBank/DDBJ databases">
        <title>Sequencing the genomes of 1000 actinobacteria strains.</title>
        <authorList>
            <person name="Klenk H.-P."/>
        </authorList>
    </citation>
    <scope>NUCLEOTIDE SEQUENCE [LARGE SCALE GENOMIC DNA]</scope>
    <source>
        <strain evidence="3 4">DSM 45084</strain>
    </source>
</reference>
<keyword evidence="2" id="KW-0732">Signal</keyword>
<organism evidence="3 4">
    <name type="scientific">Saccharothrix violaceirubra</name>
    <dbReference type="NCBI Taxonomy" id="413306"/>
    <lineage>
        <taxon>Bacteria</taxon>
        <taxon>Bacillati</taxon>
        <taxon>Actinomycetota</taxon>
        <taxon>Actinomycetes</taxon>
        <taxon>Pseudonocardiales</taxon>
        <taxon>Pseudonocardiaceae</taxon>
        <taxon>Saccharothrix</taxon>
    </lineage>
</organism>
<keyword evidence="4" id="KW-1185">Reference proteome</keyword>
<dbReference type="Proteomes" id="UP000542674">
    <property type="component" value="Unassembled WGS sequence"/>
</dbReference>
<feature type="signal peptide" evidence="2">
    <location>
        <begin position="1"/>
        <end position="22"/>
    </location>
</feature>
<proteinExistence type="predicted"/>
<evidence type="ECO:0000256" key="1">
    <source>
        <dbReference type="SAM" id="MobiDB-lite"/>
    </source>
</evidence>
<protein>
    <submittedName>
        <fullName evidence="3">Uncharacterized protein</fullName>
    </submittedName>
</protein>
<feature type="compositionally biased region" description="Low complexity" evidence="1">
    <location>
        <begin position="31"/>
        <end position="83"/>
    </location>
</feature>